<evidence type="ECO:0000256" key="3">
    <source>
        <dbReference type="ARBA" id="ARBA00023204"/>
    </source>
</evidence>
<evidence type="ECO:0000313" key="5">
    <source>
        <dbReference type="EMBL" id="MCM1984767.1"/>
    </source>
</evidence>
<dbReference type="GO" id="GO:0006281">
    <property type="term" value="P:DNA repair"/>
    <property type="evidence" value="ECO:0007669"/>
    <property type="project" value="UniProtKB-KW"/>
</dbReference>
<keyword evidence="1" id="KW-0227">DNA damage</keyword>
<dbReference type="GO" id="GO:0004386">
    <property type="term" value="F:helicase activity"/>
    <property type="evidence" value="ECO:0007669"/>
    <property type="project" value="UniProtKB-KW"/>
</dbReference>
<keyword evidence="3" id="KW-0234">DNA repair</keyword>
<dbReference type="Proteomes" id="UP000031561">
    <property type="component" value="Unassembled WGS sequence"/>
</dbReference>
<dbReference type="RefSeq" id="WP_166277023.1">
    <property type="nucleotide sequence ID" value="NZ_JTHE03000104.1"/>
</dbReference>
<dbReference type="Gene3D" id="3.90.320.10">
    <property type="match status" value="1"/>
</dbReference>
<sequence length="219" mass="24583">MDSTNPLGLEKRPSPYVWVTWLAPYLSGESQCKFSLWNQGNFRVPSTNDMPSDWLVQHQSLLNEVAYDLREDGYDVEEEDANSLYLKTSAGVTLAGKPDIVARNGQGLVVDVKTGKPRGKDRAQINLYQALIPAQKLHGIQEVPWGRLVYRSGEDKLTPPTEVDESFKQSVRGLMQVVAQENAPDPQPSLSECRFCKCREICPFAQTEAPEAREMVAWL</sequence>
<feature type="domain" description="PD-(D/E)XK endonuclease-like" evidence="4">
    <location>
        <begin position="62"/>
        <end position="203"/>
    </location>
</feature>
<dbReference type="InterPro" id="IPR038726">
    <property type="entry name" value="PDDEXK_AddAB-type"/>
</dbReference>
<dbReference type="Pfam" id="PF12705">
    <property type="entry name" value="PDDEXK_1"/>
    <property type="match status" value="1"/>
</dbReference>
<keyword evidence="2" id="KW-0067">ATP-binding</keyword>
<organism evidence="5 6">
    <name type="scientific">Lyngbya confervoides BDU141951</name>
    <dbReference type="NCBI Taxonomy" id="1574623"/>
    <lineage>
        <taxon>Bacteria</taxon>
        <taxon>Bacillati</taxon>
        <taxon>Cyanobacteriota</taxon>
        <taxon>Cyanophyceae</taxon>
        <taxon>Oscillatoriophycideae</taxon>
        <taxon>Oscillatoriales</taxon>
        <taxon>Microcoleaceae</taxon>
        <taxon>Lyngbya</taxon>
    </lineage>
</organism>
<protein>
    <submittedName>
        <fullName evidence="5">PD-(D/E)XK nuclease family protein</fullName>
    </submittedName>
</protein>
<gene>
    <name evidence="5" type="ORF">QQ91_0018250</name>
</gene>
<accession>A0ABD4T7L2</accession>
<evidence type="ECO:0000256" key="1">
    <source>
        <dbReference type="ARBA" id="ARBA00022763"/>
    </source>
</evidence>
<reference evidence="5 6" key="1">
    <citation type="journal article" date="2015" name="Genome Announc.">
        <title>Draft Genome Sequence of Filamentous Marine Cyanobacterium Lyngbya confervoides Strain BDU141951.</title>
        <authorList>
            <person name="Chandrababunaidu M.M."/>
            <person name="Sen D."/>
            <person name="Tripathy S."/>
        </authorList>
    </citation>
    <scope>NUCLEOTIDE SEQUENCE [LARGE SCALE GENOMIC DNA]</scope>
    <source>
        <strain evidence="5 6">BDU141951</strain>
    </source>
</reference>
<evidence type="ECO:0000313" key="6">
    <source>
        <dbReference type="Proteomes" id="UP000031561"/>
    </source>
</evidence>
<keyword evidence="2" id="KW-0378">Hydrolase</keyword>
<proteinExistence type="predicted"/>
<dbReference type="AlphaFoldDB" id="A0ABD4T7L2"/>
<evidence type="ECO:0000256" key="2">
    <source>
        <dbReference type="ARBA" id="ARBA00022806"/>
    </source>
</evidence>
<comment type="caution">
    <text evidence="5">The sequence shown here is derived from an EMBL/GenBank/DDBJ whole genome shotgun (WGS) entry which is preliminary data.</text>
</comment>
<evidence type="ECO:0000259" key="4">
    <source>
        <dbReference type="Pfam" id="PF12705"/>
    </source>
</evidence>
<dbReference type="EMBL" id="JTHE03000104">
    <property type="protein sequence ID" value="MCM1984767.1"/>
    <property type="molecule type" value="Genomic_DNA"/>
</dbReference>
<keyword evidence="2" id="KW-0547">Nucleotide-binding</keyword>
<dbReference type="InterPro" id="IPR011604">
    <property type="entry name" value="PDDEXK-like_dom_sf"/>
</dbReference>
<keyword evidence="6" id="KW-1185">Reference proteome</keyword>
<keyword evidence="2" id="KW-0347">Helicase</keyword>
<name>A0ABD4T7L2_9CYAN</name>